<dbReference type="SUPFAM" id="SSF81606">
    <property type="entry name" value="PP2C-like"/>
    <property type="match status" value="1"/>
</dbReference>
<dbReference type="Pfam" id="PF00481">
    <property type="entry name" value="PP2C"/>
    <property type="match status" value="1"/>
</dbReference>
<dbReference type="Gramene" id="ESQ56070">
    <property type="protein sequence ID" value="ESQ56070"/>
    <property type="gene ID" value="EUTSA_v10027202mg"/>
</dbReference>
<feature type="transmembrane region" description="Helical" evidence="1">
    <location>
        <begin position="6"/>
        <end position="26"/>
    </location>
</feature>
<evidence type="ECO:0000313" key="3">
    <source>
        <dbReference type="EMBL" id="ESQ56070.1"/>
    </source>
</evidence>
<evidence type="ECO:0000313" key="4">
    <source>
        <dbReference type="Proteomes" id="UP000030689"/>
    </source>
</evidence>
<feature type="domain" description="PPM-type phosphatase" evidence="2">
    <location>
        <begin position="1"/>
        <end position="116"/>
    </location>
</feature>
<keyword evidence="1" id="KW-0812">Transmembrane</keyword>
<organism evidence="3 4">
    <name type="scientific">Eutrema salsugineum</name>
    <name type="common">Saltwater cress</name>
    <name type="synonym">Sisymbrium salsugineum</name>
    <dbReference type="NCBI Taxonomy" id="72664"/>
    <lineage>
        <taxon>Eukaryota</taxon>
        <taxon>Viridiplantae</taxon>
        <taxon>Streptophyta</taxon>
        <taxon>Embryophyta</taxon>
        <taxon>Tracheophyta</taxon>
        <taxon>Spermatophyta</taxon>
        <taxon>Magnoliopsida</taxon>
        <taxon>eudicotyledons</taxon>
        <taxon>Gunneridae</taxon>
        <taxon>Pentapetalae</taxon>
        <taxon>rosids</taxon>
        <taxon>malvids</taxon>
        <taxon>Brassicales</taxon>
        <taxon>Brassicaceae</taxon>
        <taxon>Eutremeae</taxon>
        <taxon>Eutrema</taxon>
    </lineage>
</organism>
<dbReference type="Gene3D" id="3.60.40.10">
    <property type="entry name" value="PPM-type phosphatase domain"/>
    <property type="match status" value="1"/>
</dbReference>
<dbReference type="PROSITE" id="PS51746">
    <property type="entry name" value="PPM_2"/>
    <property type="match status" value="1"/>
</dbReference>
<protein>
    <recommendedName>
        <fullName evidence="2">PPM-type phosphatase domain-containing protein</fullName>
    </recommendedName>
</protein>
<dbReference type="EMBL" id="KI517384">
    <property type="protein sequence ID" value="ESQ56070.1"/>
    <property type="molecule type" value="Genomic_DNA"/>
</dbReference>
<dbReference type="InterPro" id="IPR036457">
    <property type="entry name" value="PPM-type-like_dom_sf"/>
</dbReference>
<reference evidence="3 4" key="1">
    <citation type="journal article" date="2013" name="Front. Plant Sci.">
        <title>The Reference Genome of the Halophytic Plant Eutrema salsugineum.</title>
        <authorList>
            <person name="Yang R."/>
            <person name="Jarvis D.E."/>
            <person name="Chen H."/>
            <person name="Beilstein M.A."/>
            <person name="Grimwood J."/>
            <person name="Jenkins J."/>
            <person name="Shu S."/>
            <person name="Prochnik S."/>
            <person name="Xin M."/>
            <person name="Ma C."/>
            <person name="Schmutz J."/>
            <person name="Wing R.A."/>
            <person name="Mitchell-Olds T."/>
            <person name="Schumaker K.S."/>
            <person name="Wang X."/>
        </authorList>
    </citation>
    <scope>NUCLEOTIDE SEQUENCE [LARGE SCALE GENOMIC DNA]</scope>
</reference>
<sequence>MFSIRHWSYYLGSWSFLLILHFRGLYIPQRLQRLVLSAEPCVCTRVLQTSDKLVISASDGLWEHMTNQQTVEIVDKLFSLSARRLVRRAMNISAKKRVKKVERFFHDDITMDVIFIDNDEPLMVENATVPELSIKGFSVSHTFGRPSKFSIFFT</sequence>
<gene>
    <name evidence="3" type="ORF">EUTSA_v10027202mg</name>
</gene>
<dbReference type="AlphaFoldDB" id="V4LZI1"/>
<name>V4LZI1_EUTSA</name>
<dbReference type="STRING" id="72664.V4LZI1"/>
<dbReference type="eggNOG" id="KOG0700">
    <property type="taxonomic scope" value="Eukaryota"/>
</dbReference>
<proteinExistence type="predicted"/>
<keyword evidence="1" id="KW-1133">Transmembrane helix</keyword>
<accession>V4LZI1</accession>
<keyword evidence="4" id="KW-1185">Reference proteome</keyword>
<dbReference type="GO" id="GO:0004722">
    <property type="term" value="F:protein serine/threonine phosphatase activity"/>
    <property type="evidence" value="ECO:0007669"/>
    <property type="project" value="InterPro"/>
</dbReference>
<dbReference type="Proteomes" id="UP000030689">
    <property type="component" value="Unassembled WGS sequence"/>
</dbReference>
<evidence type="ECO:0000259" key="2">
    <source>
        <dbReference type="PROSITE" id="PS51746"/>
    </source>
</evidence>
<dbReference type="KEGG" id="eus:EUTSA_v10027202mg"/>
<dbReference type="InterPro" id="IPR015655">
    <property type="entry name" value="PP2C"/>
</dbReference>
<dbReference type="InterPro" id="IPR001932">
    <property type="entry name" value="PPM-type_phosphatase-like_dom"/>
</dbReference>
<keyword evidence="1" id="KW-0472">Membrane</keyword>
<evidence type="ECO:0000256" key="1">
    <source>
        <dbReference type="SAM" id="Phobius"/>
    </source>
</evidence>
<dbReference type="PANTHER" id="PTHR47992">
    <property type="entry name" value="PROTEIN PHOSPHATASE"/>
    <property type="match status" value="1"/>
</dbReference>